<feature type="compositionally biased region" description="Basic and acidic residues" evidence="1">
    <location>
        <begin position="12"/>
        <end position="23"/>
    </location>
</feature>
<feature type="region of interest" description="Disordered" evidence="1">
    <location>
        <begin position="39"/>
        <end position="124"/>
    </location>
</feature>
<feature type="compositionally biased region" description="Low complexity" evidence="1">
    <location>
        <begin position="71"/>
        <end position="82"/>
    </location>
</feature>
<organism evidence="2 3">
    <name type="scientific">Miscanthus lutarioriparius</name>
    <dbReference type="NCBI Taxonomy" id="422564"/>
    <lineage>
        <taxon>Eukaryota</taxon>
        <taxon>Viridiplantae</taxon>
        <taxon>Streptophyta</taxon>
        <taxon>Embryophyta</taxon>
        <taxon>Tracheophyta</taxon>
        <taxon>Spermatophyta</taxon>
        <taxon>Magnoliopsida</taxon>
        <taxon>Liliopsida</taxon>
        <taxon>Poales</taxon>
        <taxon>Poaceae</taxon>
        <taxon>PACMAD clade</taxon>
        <taxon>Panicoideae</taxon>
        <taxon>Andropogonodae</taxon>
        <taxon>Andropogoneae</taxon>
        <taxon>Saccharinae</taxon>
        <taxon>Miscanthus</taxon>
    </lineage>
</organism>
<feature type="compositionally biased region" description="Low complexity" evidence="1">
    <location>
        <begin position="50"/>
        <end position="64"/>
    </location>
</feature>
<name>A0A811RTZ2_9POAL</name>
<gene>
    <name evidence="2" type="ORF">NCGR_LOCUS56531</name>
</gene>
<proteinExistence type="predicted"/>
<accession>A0A811RTZ2</accession>
<comment type="caution">
    <text evidence="2">The sequence shown here is derived from an EMBL/GenBank/DDBJ whole genome shotgun (WGS) entry which is preliminary data.</text>
</comment>
<feature type="compositionally biased region" description="Pro residues" evidence="1">
    <location>
        <begin position="83"/>
        <end position="96"/>
    </location>
</feature>
<keyword evidence="3" id="KW-1185">Reference proteome</keyword>
<sequence length="124" mass="12355">MVLAVADEVEDPEHGAAAERAVRDEVVQIGDERALQALGTVGEHPHAPRSGGQSLSASTAAASARPPPLAPGGAPAPAAAPASAPPPHATGPPPSPCRRGASWKVPGASNRMLAVGEGREQWSA</sequence>
<dbReference type="Proteomes" id="UP000604825">
    <property type="component" value="Unassembled WGS sequence"/>
</dbReference>
<evidence type="ECO:0000256" key="1">
    <source>
        <dbReference type="SAM" id="MobiDB-lite"/>
    </source>
</evidence>
<feature type="region of interest" description="Disordered" evidence="1">
    <location>
        <begin position="1"/>
        <end position="23"/>
    </location>
</feature>
<dbReference type="AlphaFoldDB" id="A0A811RTZ2"/>
<evidence type="ECO:0000313" key="3">
    <source>
        <dbReference type="Proteomes" id="UP000604825"/>
    </source>
</evidence>
<reference evidence="2" key="1">
    <citation type="submission" date="2020-10" db="EMBL/GenBank/DDBJ databases">
        <authorList>
            <person name="Han B."/>
            <person name="Lu T."/>
            <person name="Zhao Q."/>
            <person name="Huang X."/>
            <person name="Zhao Y."/>
        </authorList>
    </citation>
    <scope>NUCLEOTIDE SEQUENCE</scope>
</reference>
<dbReference type="EMBL" id="CAJGYO010000016">
    <property type="protein sequence ID" value="CAD6273265.1"/>
    <property type="molecule type" value="Genomic_DNA"/>
</dbReference>
<protein>
    <submittedName>
        <fullName evidence="2">Uncharacterized protein</fullName>
    </submittedName>
</protein>
<evidence type="ECO:0000313" key="2">
    <source>
        <dbReference type="EMBL" id="CAD6273265.1"/>
    </source>
</evidence>